<dbReference type="InterPro" id="IPR013783">
    <property type="entry name" value="Ig-like_fold"/>
</dbReference>
<protein>
    <recommendedName>
        <fullName evidence="3">Fibronectin type-III domain-containing protein</fullName>
    </recommendedName>
</protein>
<evidence type="ECO:0000256" key="2">
    <source>
        <dbReference type="SAM" id="MobiDB-lite"/>
    </source>
</evidence>
<evidence type="ECO:0000259" key="3">
    <source>
        <dbReference type="PROSITE" id="PS50853"/>
    </source>
</evidence>
<dbReference type="PANTHER" id="PTHR13817">
    <property type="entry name" value="TITIN"/>
    <property type="match status" value="1"/>
</dbReference>
<dbReference type="AlphaFoldDB" id="A0A433TAF6"/>
<dbReference type="InterPro" id="IPR036116">
    <property type="entry name" value="FN3_sf"/>
</dbReference>
<feature type="compositionally biased region" description="Basic and acidic residues" evidence="2">
    <location>
        <begin position="1"/>
        <end position="18"/>
    </location>
</feature>
<feature type="domain" description="Fibronectin type-III" evidence="3">
    <location>
        <begin position="25"/>
        <end position="127"/>
    </location>
</feature>
<dbReference type="InterPro" id="IPR050964">
    <property type="entry name" value="Striated_Muscle_Regulatory"/>
</dbReference>
<dbReference type="STRING" id="188477.A0A433TAF6"/>
<evidence type="ECO:0000313" key="4">
    <source>
        <dbReference type="EMBL" id="RUS78536.1"/>
    </source>
</evidence>
<proteinExistence type="predicted"/>
<evidence type="ECO:0000256" key="1">
    <source>
        <dbReference type="ARBA" id="ARBA00022737"/>
    </source>
</evidence>
<evidence type="ECO:0000313" key="5">
    <source>
        <dbReference type="Proteomes" id="UP000271974"/>
    </source>
</evidence>
<dbReference type="PROSITE" id="PS50853">
    <property type="entry name" value="FN3"/>
    <property type="match status" value="4"/>
</dbReference>
<dbReference type="EMBL" id="RQTK01000504">
    <property type="protein sequence ID" value="RUS78536.1"/>
    <property type="molecule type" value="Genomic_DNA"/>
</dbReference>
<comment type="caution">
    <text evidence="4">The sequence shown here is derived from an EMBL/GenBank/DDBJ whole genome shotgun (WGS) entry which is preliminary data.</text>
</comment>
<dbReference type="InterPro" id="IPR003961">
    <property type="entry name" value="FN3_dom"/>
</dbReference>
<name>A0A433TAF6_ELYCH</name>
<feature type="domain" description="Fibronectin type-III" evidence="3">
    <location>
        <begin position="336"/>
        <end position="407"/>
    </location>
</feature>
<accession>A0A433TAF6</accession>
<dbReference type="Proteomes" id="UP000271974">
    <property type="component" value="Unassembled WGS sequence"/>
</dbReference>
<feature type="non-terminal residue" evidence="4">
    <location>
        <position position="407"/>
    </location>
</feature>
<dbReference type="CDD" id="cd00063">
    <property type="entry name" value="FN3"/>
    <property type="match status" value="4"/>
</dbReference>
<dbReference type="OrthoDB" id="2570713at2759"/>
<feature type="region of interest" description="Disordered" evidence="2">
    <location>
        <begin position="1"/>
        <end position="29"/>
    </location>
</feature>
<organism evidence="4 5">
    <name type="scientific">Elysia chlorotica</name>
    <name type="common">Eastern emerald elysia</name>
    <name type="synonym">Sea slug</name>
    <dbReference type="NCBI Taxonomy" id="188477"/>
    <lineage>
        <taxon>Eukaryota</taxon>
        <taxon>Metazoa</taxon>
        <taxon>Spiralia</taxon>
        <taxon>Lophotrochozoa</taxon>
        <taxon>Mollusca</taxon>
        <taxon>Gastropoda</taxon>
        <taxon>Heterobranchia</taxon>
        <taxon>Euthyneura</taxon>
        <taxon>Panpulmonata</taxon>
        <taxon>Sacoglossa</taxon>
        <taxon>Placobranchoidea</taxon>
        <taxon>Plakobranchidae</taxon>
        <taxon>Elysia</taxon>
    </lineage>
</organism>
<dbReference type="SUPFAM" id="SSF49265">
    <property type="entry name" value="Fibronectin type III"/>
    <property type="match status" value="3"/>
</dbReference>
<gene>
    <name evidence="4" type="ORF">EGW08_013714</name>
</gene>
<sequence length="407" mass="46896">MMAREEPKGRDIYRESETPSRPVLPKTKPYVSDIGKETLRLSWKPAELSLPRAGRSISVPPPVSYRVEAQKLPSEEWIPLASRVKKPSLYLSDLESDRDYNIRVRAQTPYGVSQPTESLWIPRAKAFTGVPVSRPTIVEIEEGTARLQWNRVDIPAFDRSEEPLLYMVEMQEPPGYRWRELARRVPSTYFTVRDLEPSQDYRFRVRAETTEGLLSEPSPATSIFRTLALTHTPVDRLEVEDYDEDLRSARLSWRRVEVPPYGSTDEPLLYMIEYEDPTREGWRSLVSGIPTTRYRVPDISPTDNYRFRVRALSPYGVSPPSYPTGLYRRMSPMRPLAQDLHLSDVKPDSLRLSWRSASVPPSTSTTTRPSYQIEALQFPERQWRPLATGIQDTSYQLRGLKPSSDYS</sequence>
<feature type="domain" description="Fibronectin type-III" evidence="3">
    <location>
        <begin position="131"/>
        <end position="229"/>
    </location>
</feature>
<dbReference type="Pfam" id="PF00041">
    <property type="entry name" value="fn3"/>
    <property type="match status" value="1"/>
</dbReference>
<feature type="domain" description="Fibronectin type-III" evidence="3">
    <location>
        <begin position="233"/>
        <end position="333"/>
    </location>
</feature>
<keyword evidence="1" id="KW-0677">Repeat</keyword>
<dbReference type="SMART" id="SM00060">
    <property type="entry name" value="FN3"/>
    <property type="match status" value="3"/>
</dbReference>
<reference evidence="4 5" key="1">
    <citation type="submission" date="2019-01" db="EMBL/GenBank/DDBJ databases">
        <title>A draft genome assembly of the solar-powered sea slug Elysia chlorotica.</title>
        <authorList>
            <person name="Cai H."/>
            <person name="Li Q."/>
            <person name="Fang X."/>
            <person name="Li J."/>
            <person name="Curtis N.E."/>
            <person name="Altenburger A."/>
            <person name="Shibata T."/>
            <person name="Feng M."/>
            <person name="Maeda T."/>
            <person name="Schwartz J.A."/>
            <person name="Shigenobu S."/>
            <person name="Lundholm N."/>
            <person name="Nishiyama T."/>
            <person name="Yang H."/>
            <person name="Hasebe M."/>
            <person name="Li S."/>
            <person name="Pierce S.K."/>
            <person name="Wang J."/>
        </authorList>
    </citation>
    <scope>NUCLEOTIDE SEQUENCE [LARGE SCALE GENOMIC DNA]</scope>
    <source>
        <strain evidence="4">EC2010</strain>
        <tissue evidence="4">Whole organism of an adult</tissue>
    </source>
</reference>
<dbReference type="Gene3D" id="2.60.40.10">
    <property type="entry name" value="Immunoglobulins"/>
    <property type="match status" value="4"/>
</dbReference>
<keyword evidence="5" id="KW-1185">Reference proteome</keyword>
<dbReference type="PANTHER" id="PTHR13817:SF166">
    <property type="entry name" value="NEURONAL IGCAM-RELATED"/>
    <property type="match status" value="1"/>
</dbReference>